<dbReference type="EMBL" id="WBMO01000003">
    <property type="protein sequence ID" value="MDV2477287.1"/>
    <property type="molecule type" value="Genomic_DNA"/>
</dbReference>
<keyword evidence="1" id="KW-0472">Membrane</keyword>
<organism evidence="3 4">
    <name type="scientific">Rhodococcus zopfii</name>
    <dbReference type="NCBI Taxonomy" id="43772"/>
    <lineage>
        <taxon>Bacteria</taxon>
        <taxon>Bacillati</taxon>
        <taxon>Actinomycetota</taxon>
        <taxon>Actinomycetes</taxon>
        <taxon>Mycobacteriales</taxon>
        <taxon>Nocardiaceae</taxon>
        <taxon>Rhodococcus</taxon>
    </lineage>
</organism>
<evidence type="ECO:0000256" key="2">
    <source>
        <dbReference type="SAM" id="SignalP"/>
    </source>
</evidence>
<feature type="chain" id="PRO_5047455225" evidence="2">
    <location>
        <begin position="25"/>
        <end position="120"/>
    </location>
</feature>
<evidence type="ECO:0000256" key="1">
    <source>
        <dbReference type="SAM" id="Phobius"/>
    </source>
</evidence>
<reference evidence="3 4" key="1">
    <citation type="submission" date="2019-10" db="EMBL/GenBank/DDBJ databases">
        <title>Draft Genome Assembly of Rhodococcus zopfii DSM44189.</title>
        <authorList>
            <person name="Sutton J.M."/>
            <person name="Akob D.M."/>
            <person name="Bushman T.J."/>
        </authorList>
    </citation>
    <scope>NUCLEOTIDE SEQUENCE [LARGE SCALE GENOMIC DNA]</scope>
    <source>
        <strain evidence="3 4">DSM 44189</strain>
    </source>
</reference>
<keyword evidence="2" id="KW-0732">Signal</keyword>
<feature type="transmembrane region" description="Helical" evidence="1">
    <location>
        <begin position="98"/>
        <end position="117"/>
    </location>
</feature>
<evidence type="ECO:0000313" key="3">
    <source>
        <dbReference type="EMBL" id="MDV2477287.1"/>
    </source>
</evidence>
<feature type="transmembrane region" description="Helical" evidence="1">
    <location>
        <begin position="57"/>
        <end position="77"/>
    </location>
</feature>
<comment type="caution">
    <text evidence="3">The sequence shown here is derived from an EMBL/GenBank/DDBJ whole genome shotgun (WGS) entry which is preliminary data.</text>
</comment>
<keyword evidence="1" id="KW-1133">Transmembrane helix</keyword>
<keyword evidence="1" id="KW-0812">Transmembrane</keyword>
<feature type="signal peptide" evidence="2">
    <location>
        <begin position="1"/>
        <end position="24"/>
    </location>
</feature>
<proteinExistence type="predicted"/>
<dbReference type="Proteomes" id="UP001275440">
    <property type="component" value="Unassembled WGS sequence"/>
</dbReference>
<accession>A0ABU3WTF4</accession>
<name>A0ABU3WTF4_9NOCA</name>
<keyword evidence="4" id="KW-1185">Reference proteome</keyword>
<gene>
    <name evidence="3" type="ORF">F8M49_21495</name>
</gene>
<protein>
    <submittedName>
        <fullName evidence="3">Uncharacterized protein</fullName>
    </submittedName>
</protein>
<sequence>MSMYLFLGLSAIALGFLTLTQATATLRRVATAGTAPIDAAGAAPQPTRDRRRQTQKLLASTTAVLTLGTVMVIVCLLPDASAVYPGIAPTFPGAELGLVLIAGAGLPGVYRSLVMIYRLR</sequence>
<evidence type="ECO:0000313" key="4">
    <source>
        <dbReference type="Proteomes" id="UP001275440"/>
    </source>
</evidence>